<evidence type="ECO:0000313" key="4">
    <source>
        <dbReference type="Proteomes" id="UP000278756"/>
    </source>
</evidence>
<sequence>MNQYLPTIIILTAAALAILLILYRIWDSRVEAPKKLEDEVAEALNGAKADVASIEPARKAAAALSYLGNRCVIVREFGKLPTRLYSMAELIGIEVFVNNKVAARIIRGGAHKMFDDIAPQVDRVTIRLMFNDPSKPDFELILWDPNDALTARAEGPRAAMETARRWFYHVEAIIRKPLAEIEKELTPPAPPPPPPEPAPKAPVHDHRNDDTDNDDAPPPAPKPAPKDGDVLNSPLIQYL</sequence>
<evidence type="ECO:0000313" key="3">
    <source>
        <dbReference type="EMBL" id="BBF80368.1"/>
    </source>
</evidence>
<feature type="compositionally biased region" description="Pro residues" evidence="1">
    <location>
        <begin position="187"/>
        <end position="200"/>
    </location>
</feature>
<protein>
    <submittedName>
        <fullName evidence="3">Uncharacterized protein</fullName>
    </submittedName>
</protein>
<reference evidence="4" key="1">
    <citation type="journal article" date="2017" name="Biotechnol. Biofuels">
        <title>Evaluation of environmental bacterial communities as a factor affecting the growth of duckweed Lemna minor.</title>
        <authorList>
            <person name="Ishizawa H."/>
            <person name="Kuroda M."/>
            <person name="Morikawa M."/>
            <person name="Ike M."/>
        </authorList>
    </citation>
    <scope>NUCLEOTIDE SEQUENCE [LARGE SCALE GENOMIC DNA]</scope>
    <source>
        <strain evidence="4">M6</strain>
    </source>
</reference>
<gene>
    <name evidence="3" type="ORF">EM6_0948</name>
</gene>
<feature type="transmembrane region" description="Helical" evidence="2">
    <location>
        <begin position="6"/>
        <end position="26"/>
    </location>
</feature>
<evidence type="ECO:0000256" key="1">
    <source>
        <dbReference type="SAM" id="MobiDB-lite"/>
    </source>
</evidence>
<feature type="region of interest" description="Disordered" evidence="1">
    <location>
        <begin position="184"/>
        <end position="239"/>
    </location>
</feature>
<proteinExistence type="predicted"/>
<name>A0A3G9G7S3_9CAUL</name>
<keyword evidence="2" id="KW-0472">Membrane</keyword>
<dbReference type="EMBL" id="AP018827">
    <property type="protein sequence ID" value="BBF80368.1"/>
    <property type="molecule type" value="Genomic_DNA"/>
</dbReference>
<dbReference type="RefSeq" id="WP_126420662.1">
    <property type="nucleotide sequence ID" value="NZ_AP018827.1"/>
</dbReference>
<organism evidence="3 4">
    <name type="scientific">Asticcacaulis excentricus</name>
    <dbReference type="NCBI Taxonomy" id="78587"/>
    <lineage>
        <taxon>Bacteria</taxon>
        <taxon>Pseudomonadati</taxon>
        <taxon>Pseudomonadota</taxon>
        <taxon>Alphaproteobacteria</taxon>
        <taxon>Caulobacterales</taxon>
        <taxon>Caulobacteraceae</taxon>
        <taxon>Asticcacaulis</taxon>
    </lineage>
</organism>
<accession>A0A3G9G7S3</accession>
<keyword evidence="2" id="KW-1133">Transmembrane helix</keyword>
<dbReference type="AlphaFoldDB" id="A0A3G9G7S3"/>
<dbReference type="OrthoDB" id="7203899at2"/>
<evidence type="ECO:0000256" key="2">
    <source>
        <dbReference type="SAM" id="Phobius"/>
    </source>
</evidence>
<keyword evidence="2" id="KW-0812">Transmembrane</keyword>
<reference evidence="4" key="2">
    <citation type="journal article" date="2017" name="Plant Physiol. Biochem.">
        <title>Differential oxidative and antioxidative response of duckweed Lemna minor toward plant growth promoting/inhibiting bacteria.</title>
        <authorList>
            <person name="Ishizawa H."/>
            <person name="Kuroda M."/>
            <person name="Morikawa M."/>
            <person name="Ike M."/>
        </authorList>
    </citation>
    <scope>NUCLEOTIDE SEQUENCE [LARGE SCALE GENOMIC DNA]</scope>
    <source>
        <strain evidence="4">M6</strain>
    </source>
</reference>
<dbReference type="Proteomes" id="UP000278756">
    <property type="component" value="Chromosome 1"/>
</dbReference>